<evidence type="ECO:0000313" key="10">
    <source>
        <dbReference type="Proteomes" id="UP000184612"/>
    </source>
</evidence>
<feature type="signal peptide" evidence="6">
    <location>
        <begin position="1"/>
        <end position="32"/>
    </location>
</feature>
<dbReference type="Gene3D" id="4.10.1080.10">
    <property type="entry name" value="TSP type-3 repeat"/>
    <property type="match status" value="1"/>
</dbReference>
<dbReference type="SUPFAM" id="SSF103647">
    <property type="entry name" value="TSP type-3 repeat"/>
    <property type="match status" value="1"/>
</dbReference>
<dbReference type="InterPro" id="IPR029058">
    <property type="entry name" value="AB_hydrolase_fold"/>
</dbReference>
<dbReference type="SUPFAM" id="SSF53300">
    <property type="entry name" value="vWA-like"/>
    <property type="match status" value="1"/>
</dbReference>
<evidence type="ECO:0000256" key="6">
    <source>
        <dbReference type="SAM" id="SignalP"/>
    </source>
</evidence>
<dbReference type="InterPro" id="IPR002035">
    <property type="entry name" value="VWF_A"/>
</dbReference>
<dbReference type="Gene3D" id="3.40.50.410">
    <property type="entry name" value="von Willebrand factor, type A domain"/>
    <property type="match status" value="1"/>
</dbReference>
<evidence type="ECO:0000259" key="7">
    <source>
        <dbReference type="PROSITE" id="PS50234"/>
    </source>
</evidence>
<feature type="compositionally biased region" description="Polar residues" evidence="5">
    <location>
        <begin position="35"/>
        <end position="50"/>
    </location>
</feature>
<evidence type="ECO:0000256" key="5">
    <source>
        <dbReference type="SAM" id="MobiDB-lite"/>
    </source>
</evidence>
<dbReference type="InterPro" id="IPR012291">
    <property type="entry name" value="CBM2_carb-bd_dom_sf"/>
</dbReference>
<dbReference type="GO" id="GO:0005509">
    <property type="term" value="F:calcium ion binding"/>
    <property type="evidence" value="ECO:0007669"/>
    <property type="project" value="InterPro"/>
</dbReference>
<accession>A0A1M7Y9Y3</accession>
<evidence type="ECO:0000259" key="8">
    <source>
        <dbReference type="PROSITE" id="PS51173"/>
    </source>
</evidence>
<dbReference type="EMBL" id="FRFD01000006">
    <property type="protein sequence ID" value="SHO49444.1"/>
    <property type="molecule type" value="Genomic_DNA"/>
</dbReference>
<feature type="domain" description="CBM2" evidence="8">
    <location>
        <begin position="62"/>
        <end position="177"/>
    </location>
</feature>
<name>A0A1M7Y9Y3_9FIRM</name>
<dbReference type="PANTHER" id="PTHR37467">
    <property type="entry name" value="EXPORTED CALCIUM-BINDING GLYCOPROTEIN-RELATED"/>
    <property type="match status" value="1"/>
</dbReference>
<dbReference type="Pfam" id="PF18884">
    <property type="entry name" value="TSP3_bac"/>
    <property type="match status" value="3"/>
</dbReference>
<feature type="chain" id="PRO_5013020449" description="Cellulose binding domain-containing protein" evidence="6">
    <location>
        <begin position="33"/>
        <end position="1238"/>
    </location>
</feature>
<organism evidence="9 10">
    <name type="scientific">Anaerocolumna xylanovorans DSM 12503</name>
    <dbReference type="NCBI Taxonomy" id="1121345"/>
    <lineage>
        <taxon>Bacteria</taxon>
        <taxon>Bacillati</taxon>
        <taxon>Bacillota</taxon>
        <taxon>Clostridia</taxon>
        <taxon>Lachnospirales</taxon>
        <taxon>Lachnospiraceae</taxon>
        <taxon>Anaerocolumna</taxon>
    </lineage>
</organism>
<comment type="subcellular location">
    <subcellularLocation>
        <location evidence="1">Secreted</location>
    </subcellularLocation>
</comment>
<dbReference type="PROSITE" id="PS51173">
    <property type="entry name" value="CBM2"/>
    <property type="match status" value="2"/>
</dbReference>
<dbReference type="AlphaFoldDB" id="A0A1M7Y9Y3"/>
<dbReference type="InterPro" id="IPR053180">
    <property type="entry name" value="Ca-binding_acidic-repeat"/>
</dbReference>
<dbReference type="InterPro" id="IPR036465">
    <property type="entry name" value="vWFA_dom_sf"/>
</dbReference>
<dbReference type="InterPro" id="IPR059100">
    <property type="entry name" value="TSP3_bac"/>
</dbReference>
<dbReference type="SUPFAM" id="SSF53474">
    <property type="entry name" value="alpha/beta-Hydrolases"/>
    <property type="match status" value="1"/>
</dbReference>
<dbReference type="RefSeq" id="WP_073589008.1">
    <property type="nucleotide sequence ID" value="NZ_FRFD01000006.1"/>
</dbReference>
<dbReference type="GO" id="GO:0005975">
    <property type="term" value="P:carbohydrate metabolic process"/>
    <property type="evidence" value="ECO:0007669"/>
    <property type="project" value="InterPro"/>
</dbReference>
<sequence>MKVRGRVKKSILSIVLVLSMLLLPFANLQANAETSETMPSAEGKTSTKAFSSEPGLRTVTGGAITPGNNKFSGNGFDVEFNITGQWEGAYNGSITIKNTGNTAIENWCISFKSSNRISNIWNASVVSYDDTIYTIKNVQWNQDIRPNESVSFGFTANGNTVDIPSAYSLLGTAGQVKDNRYSVNYIIDSDWGSGFTGRIEIINNTDKPIEDWYLEFDMENNISSIWNAKIKEHSANHYVVYNAGYNQNIAAKASVSFGFIVQSGSASKKAQNIILHSTDTTSDNRELTINTLPFVYYQDKDFYAVGSEKISSINGTLLYDMKKVKSFAYTIADENGNIIKKGDINAAKDWAIADFSLIFGINVLTVSVQDTDGTSISKSIKLACGNWDYSHGLEIDTGDTDGDGLINYLEAYYGTDKENADTDGDGLNDYVELAILNTNPLVTDTDGNGIPDSDEDRDLDKLSNKEELALGLDPAYYDSDYDTLSDYDEVGIYKTNPLQKDTDGDGASDSLELKNGTDPLTANSTFTATATYEADNQSVIPSVVVKNVRGSQLDSLTIEEVTDNPLINDKIPGYMGSAYDFNINGSFESAVISFQFDKNLLTDKTFVPAIYYYNEDQQTLEELENQTITGNAISAVTKHFSTYILLNKTAFEKVWKDDIKGPGTNAKHLRIGFVVDVSGSMSGTKLSTVKTVLNNFINILGDKDQASIIKFNSSASTVVPMTADKTALASGVNYLSANGLTAIYTGIGEALDEFSDAADVYDTIIVLTDGYDEPSVTYDNKYADLVKKAVQNKATIYTIGINTVDTALLTKIAEQTGGKYYLASVITDLEECFDFLKEETVDYTTDSNNDGISDYYTKLMCEGRLTSGSGIKLFAGQSYAAVQANSDYDGDSVPNGEEVYVVKGSDNKVYLKVNSSPVQEDTDYDGLWDSEDQEPLVWNVCDRDLAIFAALAYENGTNFVNKMYTAPDIVGADGEAGEQYYFYRGASIADQDEGISLKWKLVDYVNKWADIDTYFSASTFKNGNDIVIAYRGTNEKIGEWVNNIVGVGLLNYHSEEGHAREYALKIADRYPGCNIYITGHSLGGYLAQIGAAELLEKRSVSLEKVAYFNGIGLKYNKLLFWTKDKAMDYLKDYNNKGELISYYVKGDVVSALGVHSGQKIGFLASTDTLEHHSGNYGSGALTDFLSKSAIGWLCVFTGENLAQYYEYYHVKSVMEYFWVTHETDSFYYYLAQGKRSAN</sequence>
<dbReference type="Gene3D" id="2.60.40.290">
    <property type="match status" value="2"/>
</dbReference>
<dbReference type="SMART" id="SM00327">
    <property type="entry name" value="VWA"/>
    <property type="match status" value="1"/>
</dbReference>
<dbReference type="Pfam" id="PF00092">
    <property type="entry name" value="VWA"/>
    <property type="match status" value="1"/>
</dbReference>
<keyword evidence="10" id="KW-1185">Reference proteome</keyword>
<dbReference type="Pfam" id="PF26363">
    <property type="entry name" value="Phospholipase-like"/>
    <property type="match status" value="1"/>
</dbReference>
<feature type="region of interest" description="Disordered" evidence="5">
    <location>
        <begin position="495"/>
        <end position="516"/>
    </location>
</feature>
<dbReference type="PANTHER" id="PTHR37467:SF1">
    <property type="entry name" value="EXPORTED CALCIUM-BINDING GLYCOPROTEIN"/>
    <property type="match status" value="1"/>
</dbReference>
<feature type="domain" description="VWFA" evidence="7">
    <location>
        <begin position="670"/>
        <end position="836"/>
    </location>
</feature>
<dbReference type="InterPro" id="IPR001919">
    <property type="entry name" value="CBD2"/>
</dbReference>
<feature type="domain" description="CBM2" evidence="8">
    <location>
        <begin position="174"/>
        <end position="283"/>
    </location>
</feature>
<evidence type="ECO:0000256" key="3">
    <source>
        <dbReference type="ARBA" id="ARBA00022729"/>
    </source>
</evidence>
<dbReference type="Gene3D" id="3.40.50.1820">
    <property type="entry name" value="alpha/beta hydrolase"/>
    <property type="match status" value="1"/>
</dbReference>
<dbReference type="Proteomes" id="UP000184612">
    <property type="component" value="Unassembled WGS sequence"/>
</dbReference>
<dbReference type="InterPro" id="IPR028974">
    <property type="entry name" value="TSP_type-3_rpt"/>
</dbReference>
<dbReference type="GO" id="GO:0004553">
    <property type="term" value="F:hydrolase activity, hydrolyzing O-glycosyl compounds"/>
    <property type="evidence" value="ECO:0007669"/>
    <property type="project" value="InterPro"/>
</dbReference>
<keyword evidence="3 6" id="KW-0732">Signal</keyword>
<evidence type="ECO:0008006" key="11">
    <source>
        <dbReference type="Google" id="ProtNLM"/>
    </source>
</evidence>
<keyword evidence="2" id="KW-0964">Secreted</keyword>
<proteinExistence type="predicted"/>
<dbReference type="Pfam" id="PF00553">
    <property type="entry name" value="CBM_2"/>
    <property type="match status" value="2"/>
</dbReference>
<feature type="region of interest" description="Disordered" evidence="5">
    <location>
        <begin position="35"/>
        <end position="55"/>
    </location>
</feature>
<dbReference type="GO" id="GO:0030247">
    <property type="term" value="F:polysaccharide binding"/>
    <property type="evidence" value="ECO:0007669"/>
    <property type="project" value="UniProtKB-UniRule"/>
</dbReference>
<dbReference type="PROSITE" id="PS50234">
    <property type="entry name" value="VWFA"/>
    <property type="match status" value="1"/>
</dbReference>
<dbReference type="SUPFAM" id="SSF49384">
    <property type="entry name" value="Carbohydrate-binding domain"/>
    <property type="match status" value="2"/>
</dbReference>
<dbReference type="SMART" id="SM00637">
    <property type="entry name" value="CBD_II"/>
    <property type="match status" value="2"/>
</dbReference>
<gene>
    <name evidence="9" type="ORF">SAMN02745217_02319</name>
</gene>
<evidence type="ECO:0000313" key="9">
    <source>
        <dbReference type="EMBL" id="SHO49444.1"/>
    </source>
</evidence>
<keyword evidence="4" id="KW-0106">Calcium</keyword>
<evidence type="ECO:0000256" key="2">
    <source>
        <dbReference type="ARBA" id="ARBA00022525"/>
    </source>
</evidence>
<evidence type="ECO:0000256" key="1">
    <source>
        <dbReference type="ARBA" id="ARBA00004613"/>
    </source>
</evidence>
<dbReference type="InterPro" id="IPR008965">
    <property type="entry name" value="CBM2/CBM3_carb-bd_dom_sf"/>
</dbReference>
<dbReference type="OrthoDB" id="2044502at2"/>
<protein>
    <recommendedName>
        <fullName evidence="11">Cellulose binding domain-containing protein</fullName>
    </recommendedName>
</protein>
<reference evidence="9 10" key="1">
    <citation type="submission" date="2016-12" db="EMBL/GenBank/DDBJ databases">
        <authorList>
            <person name="Song W.-J."/>
            <person name="Kurnit D.M."/>
        </authorList>
    </citation>
    <scope>NUCLEOTIDE SEQUENCE [LARGE SCALE GENOMIC DNA]</scope>
    <source>
        <strain evidence="9 10">DSM 12503</strain>
    </source>
</reference>
<evidence type="ECO:0000256" key="4">
    <source>
        <dbReference type="ARBA" id="ARBA00022837"/>
    </source>
</evidence>
<dbReference type="STRING" id="1121345.SAMN02745217_02319"/>